<dbReference type="EMBL" id="CAJNDS010000225">
    <property type="protein sequence ID" value="CAE7030751.1"/>
    <property type="molecule type" value="Genomic_DNA"/>
</dbReference>
<comment type="caution">
    <text evidence="1">The sequence shown here is derived from an EMBL/GenBank/DDBJ whole genome shotgun (WGS) entry which is preliminary data.</text>
</comment>
<sequence length="278" mass="30338">MIVARLAARGYDGRHPYLGLASVLRCKAAFLWEWALLLQQQLEDDSASAQSDDALDFRRTARNAAIACVGRAWRPSQALALFRRAKHRDKDVYTFSSAAAAASTARQWQDAAALLLEAGASALRLDAVAVAAAAGGGDHGSRWQATLALLWGACRGSLVPDLVFLRTSLSAIGKSWLWQRALGRLRSEHALAQDDLALEAVLRSVQAVSEWEWSLALLPGPRLRLGAATVHEVAKGCRRVNMHVGALEDAFEEGHRQQPARQPRAPKEWARSSCYGRL</sequence>
<keyword evidence="2" id="KW-1185">Reference proteome</keyword>
<dbReference type="InterPro" id="IPR011990">
    <property type="entry name" value="TPR-like_helical_dom_sf"/>
</dbReference>
<gene>
    <name evidence="1" type="ORF">SNAT2548_LOCUS3714</name>
</gene>
<protein>
    <submittedName>
        <fullName evidence="1">Uncharacterized protein</fullName>
    </submittedName>
</protein>
<evidence type="ECO:0000313" key="2">
    <source>
        <dbReference type="Proteomes" id="UP000604046"/>
    </source>
</evidence>
<accession>A0A812IBY5</accession>
<dbReference type="AlphaFoldDB" id="A0A812IBY5"/>
<name>A0A812IBY5_9DINO</name>
<reference evidence="1" key="1">
    <citation type="submission" date="2021-02" db="EMBL/GenBank/DDBJ databases">
        <authorList>
            <person name="Dougan E. K."/>
            <person name="Rhodes N."/>
            <person name="Thang M."/>
            <person name="Chan C."/>
        </authorList>
    </citation>
    <scope>NUCLEOTIDE SEQUENCE</scope>
</reference>
<evidence type="ECO:0000313" key="1">
    <source>
        <dbReference type="EMBL" id="CAE7030751.1"/>
    </source>
</evidence>
<dbReference type="Proteomes" id="UP000604046">
    <property type="component" value="Unassembled WGS sequence"/>
</dbReference>
<organism evidence="1 2">
    <name type="scientific">Symbiodinium natans</name>
    <dbReference type="NCBI Taxonomy" id="878477"/>
    <lineage>
        <taxon>Eukaryota</taxon>
        <taxon>Sar</taxon>
        <taxon>Alveolata</taxon>
        <taxon>Dinophyceae</taxon>
        <taxon>Suessiales</taxon>
        <taxon>Symbiodiniaceae</taxon>
        <taxon>Symbiodinium</taxon>
    </lineage>
</organism>
<proteinExistence type="predicted"/>
<dbReference type="Gene3D" id="1.25.40.10">
    <property type="entry name" value="Tetratricopeptide repeat domain"/>
    <property type="match status" value="1"/>
</dbReference>